<dbReference type="EMBL" id="UZAI01018767">
    <property type="protein sequence ID" value="VDP40053.1"/>
    <property type="molecule type" value="Genomic_DNA"/>
</dbReference>
<organism evidence="1 2">
    <name type="scientific">Schistosoma margrebowiei</name>
    <dbReference type="NCBI Taxonomy" id="48269"/>
    <lineage>
        <taxon>Eukaryota</taxon>
        <taxon>Metazoa</taxon>
        <taxon>Spiralia</taxon>
        <taxon>Lophotrochozoa</taxon>
        <taxon>Platyhelminthes</taxon>
        <taxon>Trematoda</taxon>
        <taxon>Digenea</taxon>
        <taxon>Strigeidida</taxon>
        <taxon>Schistosomatoidea</taxon>
        <taxon>Schistosomatidae</taxon>
        <taxon>Schistosoma</taxon>
    </lineage>
</organism>
<keyword evidence="2" id="KW-1185">Reference proteome</keyword>
<evidence type="ECO:0000313" key="1">
    <source>
        <dbReference type="EMBL" id="VDP40053.1"/>
    </source>
</evidence>
<proteinExistence type="predicted"/>
<reference evidence="1 2" key="1">
    <citation type="submission" date="2018-11" db="EMBL/GenBank/DDBJ databases">
        <authorList>
            <consortium name="Pathogen Informatics"/>
        </authorList>
    </citation>
    <scope>NUCLEOTIDE SEQUENCE [LARGE SCALE GENOMIC DNA]</scope>
    <source>
        <strain evidence="1 2">Zambia</strain>
    </source>
</reference>
<protein>
    <submittedName>
        <fullName evidence="1">Uncharacterized protein</fullName>
    </submittedName>
</protein>
<sequence>MSSSKGNKNESVPTQFYDEVVFLVFDENLFHIKRNFSQMLHNQTPTMNLDNREQLFVVYCSFNRQC</sequence>
<dbReference type="Proteomes" id="UP000277204">
    <property type="component" value="Unassembled WGS sequence"/>
</dbReference>
<gene>
    <name evidence="1" type="ORF">SMRZ_LOCUS21580</name>
</gene>
<dbReference type="AlphaFoldDB" id="A0A3P8H0G5"/>
<accession>A0A3P8H0G5</accession>
<name>A0A3P8H0G5_9TREM</name>
<evidence type="ECO:0000313" key="2">
    <source>
        <dbReference type="Proteomes" id="UP000277204"/>
    </source>
</evidence>